<evidence type="ECO:0000256" key="2">
    <source>
        <dbReference type="ARBA" id="ARBA00022676"/>
    </source>
</evidence>
<protein>
    <recommendedName>
        <fullName evidence="5">Glycosyltransferase</fullName>
        <ecNumber evidence="5">2.4.1.-</ecNumber>
    </recommendedName>
</protein>
<dbReference type="GO" id="GO:0035251">
    <property type="term" value="F:UDP-glucosyltransferase activity"/>
    <property type="evidence" value="ECO:0007669"/>
    <property type="project" value="TreeGrafter"/>
</dbReference>
<evidence type="ECO:0000256" key="1">
    <source>
        <dbReference type="ARBA" id="ARBA00009995"/>
    </source>
</evidence>
<evidence type="ECO:0000256" key="5">
    <source>
        <dbReference type="RuleBase" id="RU362057"/>
    </source>
</evidence>
<dbReference type="FunFam" id="3.40.50.2000:FF:000047">
    <property type="entry name" value="Glycosyltransferase"/>
    <property type="match status" value="1"/>
</dbReference>
<keyword evidence="3 4" id="KW-0808">Transferase</keyword>
<keyword evidence="2 4" id="KW-0328">Glycosyltransferase</keyword>
<dbReference type="PANTHER" id="PTHR48047">
    <property type="entry name" value="GLYCOSYLTRANSFERASE"/>
    <property type="match status" value="1"/>
</dbReference>
<accession>A0A2P0QDF6</accession>
<reference evidence="6" key="1">
    <citation type="submission" date="2017-02" db="EMBL/GenBank/DDBJ databases">
        <title>Enzymatic glycosylation of 4'-demethylepipodophyllotoxin.</title>
        <authorList>
            <person name="Xie K."/>
            <person name="Chen R."/>
            <person name="Zhang Y."/>
            <person name="Chen D."/>
            <person name="Dai J."/>
        </authorList>
    </citation>
    <scope>NUCLEOTIDE SEQUENCE</scope>
</reference>
<dbReference type="InterPro" id="IPR002213">
    <property type="entry name" value="UDP_glucos_trans"/>
</dbReference>
<gene>
    <name evidence="6" type="primary">GT5</name>
</gene>
<dbReference type="PROSITE" id="PS00375">
    <property type="entry name" value="UDPGT"/>
    <property type="match status" value="1"/>
</dbReference>
<proteinExistence type="evidence at transcript level"/>
<dbReference type="EC" id="2.4.1.-" evidence="5"/>
<dbReference type="InterPro" id="IPR035595">
    <property type="entry name" value="UDP_glycos_trans_CS"/>
</dbReference>
<dbReference type="Gene3D" id="3.40.50.2000">
    <property type="entry name" value="Glycogen Phosphorylase B"/>
    <property type="match status" value="2"/>
</dbReference>
<dbReference type="SMR" id="A0A2P0QDF6"/>
<dbReference type="CDD" id="cd03784">
    <property type="entry name" value="GT1_Gtf-like"/>
    <property type="match status" value="1"/>
</dbReference>
<dbReference type="AlphaFoldDB" id="A0A2P0QDF6"/>
<dbReference type="PANTHER" id="PTHR48047:SF45">
    <property type="entry name" value="SCOPOLETIN GLUCOSYLTRANSFERASE-LIKE"/>
    <property type="match status" value="1"/>
</dbReference>
<sequence>MGSDMQPQPLKMIFFPFMAQGHILPMVDMANLFASRGVQAAIFTTPGNASVIQPSISDTQVQLLIVPFPSHPQIPPGCENASSLPSLEMRQAFFLAIADLREPFRQTVQEFRPDCIVTDMFLPWTVDVAADLNIPRLVFHGTNVFSRCCIDSFDRHNLAVQENPEDQLVIHPGLPHEIKLLRSQLDSSRTSHPSRAALFKAMRESESRSYGVVVNSFYEVEPDYADHYRSVLGKKSWHVGPVSLCNTDAFERGNKAAIDQENLVSWLETKASRSVVYVCFGSMVNFPAEQIRELALGLEASGHSFVWVVRNHQIEGIVPEEFEERTRGRGLIIKGWAPQILILNHRSVGCFVTHCGWNSSLEGITAGVPLVTWPLFAEQFYNEKLIVDVLKIGVGVGVEKYGIVAEEREVIEAARVERAVREVLGGGEEAEERRRRARELGKAARRAVEEGGSSYVDVSNLMQELIERRSSI</sequence>
<comment type="similarity">
    <text evidence="1 4">Belongs to the UDP-glycosyltransferase family.</text>
</comment>
<organism evidence="6">
    <name type="scientific">Aloe vera</name>
    <name type="common">Aloe</name>
    <name type="synonym">Aloe barbadensis</name>
    <dbReference type="NCBI Taxonomy" id="34199"/>
    <lineage>
        <taxon>Eukaryota</taxon>
        <taxon>Viridiplantae</taxon>
        <taxon>Streptophyta</taxon>
        <taxon>Embryophyta</taxon>
        <taxon>Tracheophyta</taxon>
        <taxon>Spermatophyta</taxon>
        <taxon>Magnoliopsida</taxon>
        <taxon>Liliopsida</taxon>
        <taxon>Asparagales</taxon>
        <taxon>Asphodelaceae</taxon>
        <taxon>Asphodeloideae</taxon>
        <taxon>Aloe</taxon>
    </lineage>
</organism>
<dbReference type="Pfam" id="PF00201">
    <property type="entry name" value="UDPGT"/>
    <property type="match status" value="1"/>
</dbReference>
<dbReference type="SUPFAM" id="SSF53756">
    <property type="entry name" value="UDP-Glycosyltransferase/glycogen phosphorylase"/>
    <property type="match status" value="1"/>
</dbReference>
<evidence type="ECO:0000313" key="6">
    <source>
        <dbReference type="EMBL" id="ARM65438.1"/>
    </source>
</evidence>
<dbReference type="EMBL" id="KY662485">
    <property type="protein sequence ID" value="ARM65438.1"/>
    <property type="molecule type" value="mRNA"/>
</dbReference>
<evidence type="ECO:0000256" key="3">
    <source>
        <dbReference type="ARBA" id="ARBA00022679"/>
    </source>
</evidence>
<name>A0A2P0QDF6_ALOVR</name>
<evidence type="ECO:0000256" key="4">
    <source>
        <dbReference type="RuleBase" id="RU003718"/>
    </source>
</evidence>